<evidence type="ECO:0000313" key="3">
    <source>
        <dbReference type="Proteomes" id="UP000030745"/>
    </source>
</evidence>
<accession>A0A067C2B0</accession>
<dbReference type="PANTHER" id="PTHR16138">
    <property type="entry name" value="MYCOPHENOLIC ACID ACYL-GLUCURONIDE ESTERASE, MITOCHONDRIAL"/>
    <property type="match status" value="1"/>
</dbReference>
<evidence type="ECO:0000313" key="2">
    <source>
        <dbReference type="EMBL" id="KDO24653.1"/>
    </source>
</evidence>
<name>A0A067C2B0_SAPPC</name>
<protein>
    <recommendedName>
        <fullName evidence="4">AB hydrolase-1 domain-containing protein</fullName>
    </recommendedName>
</protein>
<sequence length="184" mass="19740">MPGCSHVRLVRAGQASARPSVLFVNGFNSTYTASRKVSRLSTFVTEELHTTFLTYDHAGHGPAPATPLRDATLTQWREDLRAVVACERCAGEAPVGYYPIYRPLVDSIATHALPPKVACPVALVHGTHDSDVGVDAVGDWASAQVMQGAPVSLTWVPGGDHRLSAPAHLDVIELQLLTLFRHVG</sequence>
<dbReference type="Gene3D" id="3.40.50.1820">
    <property type="entry name" value="alpha/beta hydrolase"/>
    <property type="match status" value="2"/>
</dbReference>
<dbReference type="KEGG" id="spar:SPRG_10186"/>
<dbReference type="PANTHER" id="PTHR16138:SF7">
    <property type="entry name" value="PALMITOYL-PROTEIN THIOESTERASE ABHD10, MITOCHONDRIAL"/>
    <property type="match status" value="1"/>
</dbReference>
<dbReference type="GO" id="GO:0004553">
    <property type="term" value="F:hydrolase activity, hydrolyzing O-glycosyl compounds"/>
    <property type="evidence" value="ECO:0007669"/>
    <property type="project" value="TreeGrafter"/>
</dbReference>
<keyword evidence="3" id="KW-1185">Reference proteome</keyword>
<dbReference type="GeneID" id="24132308"/>
<keyword evidence="1" id="KW-0378">Hydrolase</keyword>
<dbReference type="RefSeq" id="XP_012204721.1">
    <property type="nucleotide sequence ID" value="XM_012349331.1"/>
</dbReference>
<dbReference type="OrthoDB" id="408373at2759"/>
<dbReference type="EMBL" id="KK583240">
    <property type="protein sequence ID" value="KDO24653.1"/>
    <property type="molecule type" value="Genomic_DNA"/>
</dbReference>
<dbReference type="STRING" id="695850.A0A067C2B0"/>
<evidence type="ECO:0000256" key="1">
    <source>
        <dbReference type="ARBA" id="ARBA00022801"/>
    </source>
</evidence>
<dbReference type="SUPFAM" id="SSF53474">
    <property type="entry name" value="alpha/beta-Hydrolases"/>
    <property type="match status" value="1"/>
</dbReference>
<organism evidence="2 3">
    <name type="scientific">Saprolegnia parasitica (strain CBS 223.65)</name>
    <dbReference type="NCBI Taxonomy" id="695850"/>
    <lineage>
        <taxon>Eukaryota</taxon>
        <taxon>Sar</taxon>
        <taxon>Stramenopiles</taxon>
        <taxon>Oomycota</taxon>
        <taxon>Saprolegniomycetes</taxon>
        <taxon>Saprolegniales</taxon>
        <taxon>Saprolegniaceae</taxon>
        <taxon>Saprolegnia</taxon>
    </lineage>
</organism>
<gene>
    <name evidence="2" type="ORF">SPRG_10186</name>
</gene>
<reference evidence="2 3" key="1">
    <citation type="journal article" date="2013" name="PLoS Genet.">
        <title>Distinctive expansion of potential virulence genes in the genome of the oomycete fish pathogen Saprolegnia parasitica.</title>
        <authorList>
            <person name="Jiang R.H."/>
            <person name="de Bruijn I."/>
            <person name="Haas B.J."/>
            <person name="Belmonte R."/>
            <person name="Lobach L."/>
            <person name="Christie J."/>
            <person name="van den Ackerveken G."/>
            <person name="Bottin A."/>
            <person name="Bulone V."/>
            <person name="Diaz-Moreno S.M."/>
            <person name="Dumas B."/>
            <person name="Fan L."/>
            <person name="Gaulin E."/>
            <person name="Govers F."/>
            <person name="Grenville-Briggs L.J."/>
            <person name="Horner N.R."/>
            <person name="Levin J.Z."/>
            <person name="Mammella M."/>
            <person name="Meijer H.J."/>
            <person name="Morris P."/>
            <person name="Nusbaum C."/>
            <person name="Oome S."/>
            <person name="Phillips A.J."/>
            <person name="van Rooyen D."/>
            <person name="Rzeszutek E."/>
            <person name="Saraiva M."/>
            <person name="Secombes C.J."/>
            <person name="Seidl M.F."/>
            <person name="Snel B."/>
            <person name="Stassen J.H."/>
            <person name="Sykes S."/>
            <person name="Tripathy S."/>
            <person name="van den Berg H."/>
            <person name="Vega-Arreguin J.C."/>
            <person name="Wawra S."/>
            <person name="Young S.K."/>
            <person name="Zeng Q."/>
            <person name="Dieguez-Uribeondo J."/>
            <person name="Russ C."/>
            <person name="Tyler B.M."/>
            <person name="van West P."/>
        </authorList>
    </citation>
    <scope>NUCLEOTIDE SEQUENCE [LARGE SCALE GENOMIC DNA]</scope>
    <source>
        <strain evidence="2 3">CBS 223.65</strain>
    </source>
</reference>
<dbReference type="Proteomes" id="UP000030745">
    <property type="component" value="Unassembled WGS sequence"/>
</dbReference>
<proteinExistence type="predicted"/>
<evidence type="ECO:0008006" key="4">
    <source>
        <dbReference type="Google" id="ProtNLM"/>
    </source>
</evidence>
<dbReference type="OMA" id="DHAGHGP"/>
<dbReference type="VEuPathDB" id="FungiDB:SPRG_10186"/>
<dbReference type="InterPro" id="IPR029058">
    <property type="entry name" value="AB_hydrolase_fold"/>
</dbReference>
<dbReference type="InterPro" id="IPR052382">
    <property type="entry name" value="ABHD10_acyl-thioesterase"/>
</dbReference>
<dbReference type="AlphaFoldDB" id="A0A067C2B0"/>